<organism evidence="3 4">
    <name type="scientific">Pseudobacteriovorax antillogorgiicola</name>
    <dbReference type="NCBI Taxonomy" id="1513793"/>
    <lineage>
        <taxon>Bacteria</taxon>
        <taxon>Pseudomonadati</taxon>
        <taxon>Bdellovibrionota</taxon>
        <taxon>Oligoflexia</taxon>
        <taxon>Oligoflexales</taxon>
        <taxon>Pseudobacteriovoracaceae</taxon>
        <taxon>Pseudobacteriovorax</taxon>
    </lineage>
</organism>
<dbReference type="Proteomes" id="UP000192907">
    <property type="component" value="Unassembled WGS sequence"/>
</dbReference>
<keyword evidence="3" id="KW-0687">Ribonucleoprotein</keyword>
<dbReference type="GO" id="GO:0032259">
    <property type="term" value="P:methylation"/>
    <property type="evidence" value="ECO:0007669"/>
    <property type="project" value="UniProtKB-KW"/>
</dbReference>
<protein>
    <submittedName>
        <fullName evidence="3">Ribosomal protein L11 methylase PrmA</fullName>
    </submittedName>
</protein>
<evidence type="ECO:0000256" key="1">
    <source>
        <dbReference type="ARBA" id="ARBA00022603"/>
    </source>
</evidence>
<proteinExistence type="predicted"/>
<accession>A0A1Y6BQ99</accession>
<dbReference type="InterPro" id="IPR050078">
    <property type="entry name" value="Ribosomal_L11_MeTrfase_PrmA"/>
</dbReference>
<gene>
    <name evidence="3" type="ORF">SAMN06296036_105197</name>
</gene>
<dbReference type="InterPro" id="IPR029063">
    <property type="entry name" value="SAM-dependent_MTases_sf"/>
</dbReference>
<dbReference type="GO" id="GO:0008276">
    <property type="term" value="F:protein methyltransferase activity"/>
    <property type="evidence" value="ECO:0007669"/>
    <property type="project" value="TreeGrafter"/>
</dbReference>
<dbReference type="Pfam" id="PF06325">
    <property type="entry name" value="PrmA"/>
    <property type="match status" value="1"/>
</dbReference>
<sequence>MSRTYELNIYCEDKPALKLMLDAAGYDDYVDASFDALDLSDQGSEAVIDTMLEREGSLPLTLYFESLEGRQECERCLADGELALRLERRDFDSKIWQTAWEEKEENFETDHFVVMVDDAPPTATAKHILKIRSQGAFGSGQHATTKAILRLMETERPSSPSACLDVGTGTGILAIAAEKLGYTQVVATDIEETAIASAQGNRSLNHASFSLILGSLPEGQQQFDLIVSNILPPVINNMLDDFFRRLKPGGRVILAGFNEANAATVHQDAQDAGFAFATQVSERGWLASAFDKPILRLGLY</sequence>
<evidence type="ECO:0000256" key="2">
    <source>
        <dbReference type="ARBA" id="ARBA00022679"/>
    </source>
</evidence>
<dbReference type="OrthoDB" id="9785995at2"/>
<keyword evidence="4" id="KW-1185">Reference proteome</keyword>
<keyword evidence="3" id="KW-0689">Ribosomal protein</keyword>
<dbReference type="PANTHER" id="PTHR43648:SF1">
    <property type="entry name" value="ELECTRON TRANSFER FLAVOPROTEIN BETA SUBUNIT LYSINE METHYLTRANSFERASE"/>
    <property type="match status" value="1"/>
</dbReference>
<keyword evidence="2" id="KW-0808">Transferase</keyword>
<evidence type="ECO:0000313" key="3">
    <source>
        <dbReference type="EMBL" id="SMF12857.1"/>
    </source>
</evidence>
<dbReference type="Gene3D" id="3.40.50.150">
    <property type="entry name" value="Vaccinia Virus protein VP39"/>
    <property type="match status" value="1"/>
</dbReference>
<dbReference type="RefSeq" id="WP_132317317.1">
    <property type="nucleotide sequence ID" value="NZ_FWZT01000005.1"/>
</dbReference>
<name>A0A1Y6BQ99_9BACT</name>
<keyword evidence="1 3" id="KW-0489">Methyltransferase</keyword>
<dbReference type="PANTHER" id="PTHR43648">
    <property type="entry name" value="ELECTRON TRANSFER FLAVOPROTEIN BETA SUBUNIT LYSINE METHYLTRANSFERASE"/>
    <property type="match status" value="1"/>
</dbReference>
<dbReference type="GO" id="GO:0005840">
    <property type="term" value="C:ribosome"/>
    <property type="evidence" value="ECO:0007669"/>
    <property type="project" value="UniProtKB-KW"/>
</dbReference>
<dbReference type="SUPFAM" id="SSF53335">
    <property type="entry name" value="S-adenosyl-L-methionine-dependent methyltransferases"/>
    <property type="match status" value="1"/>
</dbReference>
<dbReference type="AlphaFoldDB" id="A0A1Y6BQ99"/>
<evidence type="ECO:0000313" key="4">
    <source>
        <dbReference type="Proteomes" id="UP000192907"/>
    </source>
</evidence>
<dbReference type="STRING" id="1513793.SAMN06296036_105197"/>
<dbReference type="EMBL" id="FWZT01000005">
    <property type="protein sequence ID" value="SMF12857.1"/>
    <property type="molecule type" value="Genomic_DNA"/>
</dbReference>
<reference evidence="4" key="1">
    <citation type="submission" date="2017-04" db="EMBL/GenBank/DDBJ databases">
        <authorList>
            <person name="Varghese N."/>
            <person name="Submissions S."/>
        </authorList>
    </citation>
    <scope>NUCLEOTIDE SEQUENCE [LARGE SCALE GENOMIC DNA]</scope>
    <source>
        <strain evidence="4">RKEM611</strain>
    </source>
</reference>
<dbReference type="CDD" id="cd02440">
    <property type="entry name" value="AdoMet_MTases"/>
    <property type="match status" value="1"/>
</dbReference>